<dbReference type="InterPro" id="IPR036286">
    <property type="entry name" value="LexA/Signal_pep-like_sf"/>
</dbReference>
<dbReference type="InterPro" id="IPR015927">
    <property type="entry name" value="Peptidase_S24_S26A/B/C"/>
</dbReference>
<dbReference type="GO" id="GO:0003677">
    <property type="term" value="F:DNA binding"/>
    <property type="evidence" value="ECO:0007669"/>
    <property type="project" value="UniProtKB-KW"/>
</dbReference>
<evidence type="ECO:0000259" key="4">
    <source>
        <dbReference type="Pfam" id="PF00717"/>
    </source>
</evidence>
<keyword evidence="3" id="KW-0804">Transcription</keyword>
<dbReference type="AlphaFoldDB" id="B6AS86"/>
<feature type="domain" description="Peptidase S24/S26A/S26B/S26C" evidence="4">
    <location>
        <begin position="90"/>
        <end position="216"/>
    </location>
</feature>
<dbReference type="PANTHER" id="PTHR40661:SF1">
    <property type="entry name" value="HTH CRO_C1-TYPE DOMAIN-CONTAINING PROTEIN"/>
    <property type="match status" value="1"/>
</dbReference>
<dbReference type="Gene3D" id="2.10.109.10">
    <property type="entry name" value="Umud Fragment, subunit A"/>
    <property type="match status" value="1"/>
</dbReference>
<keyword evidence="2" id="KW-0238">DNA-binding</keyword>
<evidence type="ECO:0000313" key="5">
    <source>
        <dbReference type="EMBL" id="EDZ38296.1"/>
    </source>
</evidence>
<dbReference type="InterPro" id="IPR039418">
    <property type="entry name" value="LexA-like"/>
</dbReference>
<accession>B6AS86</accession>
<dbReference type="PANTHER" id="PTHR40661">
    <property type="match status" value="1"/>
</dbReference>
<reference evidence="5" key="2">
    <citation type="journal article" date="2008" name="PLoS Biol.">
        <title>Population genomic analysis of strain variation in Leptospirillum group II bacteria involved in acid mine drainage formation.</title>
        <authorList>
            <person name="Simmons S.L."/>
            <person name="Dibartolo G."/>
            <person name="Denef V.J."/>
            <person name="Goltsman D.S."/>
            <person name="Thelen M.P."/>
            <person name="Banfield J.F."/>
        </authorList>
    </citation>
    <scope>NUCLEOTIDE SEQUENCE [LARGE SCALE GENOMIC DNA]</scope>
</reference>
<protein>
    <submittedName>
        <fullName evidence="5">Putative phage repressor</fullName>
    </submittedName>
</protein>
<dbReference type="CDD" id="cd06529">
    <property type="entry name" value="S24_LexA-like"/>
    <property type="match status" value="1"/>
</dbReference>
<evidence type="ECO:0000256" key="3">
    <source>
        <dbReference type="ARBA" id="ARBA00023163"/>
    </source>
</evidence>
<dbReference type="SUPFAM" id="SSF51306">
    <property type="entry name" value="LexA/Signal peptidase"/>
    <property type="match status" value="1"/>
</dbReference>
<organism evidence="5">
    <name type="scientific">Leptospirillum sp. Group II '5-way CG'</name>
    <dbReference type="NCBI Taxonomy" id="419541"/>
    <lineage>
        <taxon>Bacteria</taxon>
        <taxon>Pseudomonadati</taxon>
        <taxon>Nitrospirota</taxon>
        <taxon>Nitrospiria</taxon>
        <taxon>Nitrospirales</taxon>
        <taxon>Nitrospiraceae</taxon>
        <taxon>Leptospirillum</taxon>
    </lineage>
</organism>
<gene>
    <name evidence="5" type="ORF">CGL2_11278002</name>
</gene>
<dbReference type="Pfam" id="PF00717">
    <property type="entry name" value="Peptidase_S24"/>
    <property type="match status" value="1"/>
</dbReference>
<proteinExistence type="predicted"/>
<keyword evidence="1" id="KW-0805">Transcription regulation</keyword>
<dbReference type="EMBL" id="DS995262">
    <property type="protein sequence ID" value="EDZ38296.1"/>
    <property type="molecule type" value="Genomic_DNA"/>
</dbReference>
<evidence type="ECO:0000256" key="2">
    <source>
        <dbReference type="ARBA" id="ARBA00023125"/>
    </source>
</evidence>
<evidence type="ECO:0000256" key="1">
    <source>
        <dbReference type="ARBA" id="ARBA00023015"/>
    </source>
</evidence>
<reference evidence="5" key="1">
    <citation type="journal article" date="2004" name="Nature">
        <title>Community structure and metabolism through reconstruction of microbial genomes from the environment.</title>
        <authorList>
            <person name="Tyson G.W."/>
            <person name="Chapman J."/>
            <person name="Hugenholtz P."/>
            <person name="Allen E.E."/>
            <person name="Ram R.J."/>
            <person name="Richardson P.M."/>
            <person name="Solovyev V.V."/>
            <person name="Rubin E.M."/>
            <person name="Rokhsar D.S."/>
            <person name="Banfield J.F."/>
        </authorList>
    </citation>
    <scope>NUCLEOTIDE SEQUENCE [LARGE SCALE GENOMIC DNA]</scope>
</reference>
<name>B6AS86_9BACT</name>
<sequence length="224" mass="25468">MDAYTYRKKNLTLLIKKWGGATRLAEKLDRSLSQISQLTGTSPRPNIGHRLARSIEKKLELPEGWMDQDHSEYPAVQEESAEHGTQTTIPVYAITASMGRGRFVESEAIIKIVVVNQSTLGEMRLTGTGHGIVAVYADGESMEPTIPPKSIVFVDRNQRDLRDGVYLVRLEDMIYVKRIQRLPDHKLKVISDNPIYKPFDVDLKNGDDFEILGKVIRTWIERTF</sequence>